<reference evidence="1 2" key="1">
    <citation type="journal article" date="2018" name="Mol. Biol. Evol.">
        <title>Broad Genomic Sampling Reveals a Smut Pathogenic Ancestry of the Fungal Clade Ustilaginomycotina.</title>
        <authorList>
            <person name="Kijpornyongpan T."/>
            <person name="Mondo S.J."/>
            <person name="Barry K."/>
            <person name="Sandor L."/>
            <person name="Lee J."/>
            <person name="Lipzen A."/>
            <person name="Pangilinan J."/>
            <person name="LaButti K."/>
            <person name="Hainaut M."/>
            <person name="Henrissat B."/>
            <person name="Grigoriev I.V."/>
            <person name="Spatafora J.W."/>
            <person name="Aime M.C."/>
        </authorList>
    </citation>
    <scope>NUCLEOTIDE SEQUENCE [LARGE SCALE GENOMIC DNA]</scope>
    <source>
        <strain evidence="1 2">SA 807</strain>
    </source>
</reference>
<evidence type="ECO:0000313" key="2">
    <source>
        <dbReference type="Proteomes" id="UP000245626"/>
    </source>
</evidence>
<organism evidence="1 2">
    <name type="scientific">Violaceomyces palustris</name>
    <dbReference type="NCBI Taxonomy" id="1673888"/>
    <lineage>
        <taxon>Eukaryota</taxon>
        <taxon>Fungi</taxon>
        <taxon>Dikarya</taxon>
        <taxon>Basidiomycota</taxon>
        <taxon>Ustilaginomycotina</taxon>
        <taxon>Ustilaginomycetes</taxon>
        <taxon>Violaceomycetales</taxon>
        <taxon>Violaceomycetaceae</taxon>
        <taxon>Violaceomyces</taxon>
    </lineage>
</organism>
<protein>
    <submittedName>
        <fullName evidence="1">Uncharacterized protein</fullName>
    </submittedName>
</protein>
<evidence type="ECO:0000313" key="1">
    <source>
        <dbReference type="EMBL" id="PWN52392.1"/>
    </source>
</evidence>
<name>A0ACD0P337_9BASI</name>
<dbReference type="EMBL" id="KZ819779">
    <property type="protein sequence ID" value="PWN52392.1"/>
    <property type="molecule type" value="Genomic_DNA"/>
</dbReference>
<proteinExistence type="predicted"/>
<sequence>MRRSLIQDLVSQTSYSDKDKSRSRIWSPIRLTECIENVTQPYYAPCQAEVVNQRFGGERVLYAEELIYPDFAIREPIYPKGDSGTSTRRRWKEIMSREGRGLARGVDGVDWWQYNGERGQNFLLANVSYQGPSFDSWSSEACMGNEAAIGYLKSHHDEQAFGPISEGGDPNILDLALLANSPDSWSFQHFLDRGTHEIAQGLPLALASRRSFEKWVDGANPTEPRLVIGKGANKEVNDLRRMMLGDKLDQATVHGDSNLRARWLVDPCRTPLIHPWLSLKALERIQVPTSKARPMSERKVVIYAGRGDGSATNGGRNVVNEEELVSAMEGLLERRGQGEKLVKFTKNMFANLTETMDYFASNVRAIVGPHGGALMNSRWVPPGSLLVEMMPTSFTSIAIYEEASVLGLHYASIIVEPTGKNDLTIDPNDVVGILEDHLGRQGEEPPVKHNYMWRSKELDVQGVDLQSWKESQAEGAIRGMRRVVKREGGGLSRGER</sequence>
<gene>
    <name evidence="1" type="ORF">IE53DRAFT_312161</name>
</gene>
<dbReference type="Proteomes" id="UP000245626">
    <property type="component" value="Unassembled WGS sequence"/>
</dbReference>
<keyword evidence="2" id="KW-1185">Reference proteome</keyword>
<accession>A0ACD0P337</accession>